<dbReference type="Proteomes" id="UP000319342">
    <property type="component" value="Chromosome"/>
</dbReference>
<dbReference type="InterPro" id="IPR009078">
    <property type="entry name" value="Ferritin-like_SF"/>
</dbReference>
<proteinExistence type="predicted"/>
<dbReference type="Pfam" id="PF06175">
    <property type="entry name" value="MiaE"/>
    <property type="match status" value="1"/>
</dbReference>
<dbReference type="OrthoDB" id="9802518at2"/>
<dbReference type="SUPFAM" id="SSF47240">
    <property type="entry name" value="Ferritin-like"/>
    <property type="match status" value="1"/>
</dbReference>
<sequence length="203" mass="22254">MIELERRTSVEWARGVLADPVALLVDHAYCELGAAASAQGLIHRHPDDHELGDRMAALACEELTHFRQVVRTLSGLGGRLTERTANPYAERLGRTARATRGNGPSLLDHLLVAAVIEARSYERFCLLAEVADEPSVRDLFAELGPSERGHMTLFPELARRRFGELATYGRLGEIVANEARILAELDFAPRVHSGEPVASAAPR</sequence>
<dbReference type="InterPro" id="IPR012347">
    <property type="entry name" value="Ferritin-like"/>
</dbReference>
<protein>
    <submittedName>
        <fullName evidence="1">tRNA-(MS[2]IO[6]A)-hydroxylase (MiaE)</fullName>
    </submittedName>
</protein>
<dbReference type="Gene3D" id="1.20.1260.10">
    <property type="match status" value="1"/>
</dbReference>
<dbReference type="EMBL" id="CP036290">
    <property type="protein sequence ID" value="QDU83586.1"/>
    <property type="molecule type" value="Genomic_DNA"/>
</dbReference>
<evidence type="ECO:0000313" key="2">
    <source>
        <dbReference type="Proteomes" id="UP000319342"/>
    </source>
</evidence>
<evidence type="ECO:0000313" key="1">
    <source>
        <dbReference type="EMBL" id="QDU83586.1"/>
    </source>
</evidence>
<dbReference type="PANTHER" id="PTHR42637">
    <property type="entry name" value="TRNA-(MS[2]IO[6]A)-HYDROXYLASE"/>
    <property type="match status" value="1"/>
</dbReference>
<dbReference type="RefSeq" id="WP_145183548.1">
    <property type="nucleotide sequence ID" value="NZ_CP036290.1"/>
</dbReference>
<reference evidence="1 2" key="1">
    <citation type="submission" date="2019-02" db="EMBL/GenBank/DDBJ databases">
        <title>Deep-cultivation of Planctomycetes and their phenomic and genomic characterization uncovers novel biology.</title>
        <authorList>
            <person name="Wiegand S."/>
            <person name="Jogler M."/>
            <person name="Boedeker C."/>
            <person name="Pinto D."/>
            <person name="Vollmers J."/>
            <person name="Rivas-Marin E."/>
            <person name="Kohn T."/>
            <person name="Peeters S.H."/>
            <person name="Heuer A."/>
            <person name="Rast P."/>
            <person name="Oberbeckmann S."/>
            <person name="Bunk B."/>
            <person name="Jeske O."/>
            <person name="Meyerdierks A."/>
            <person name="Storesund J.E."/>
            <person name="Kallscheuer N."/>
            <person name="Luecker S."/>
            <person name="Lage O.M."/>
            <person name="Pohl T."/>
            <person name="Merkel B.J."/>
            <person name="Hornburger P."/>
            <person name="Mueller R.-W."/>
            <person name="Bruemmer F."/>
            <person name="Labrenz M."/>
            <person name="Spormann A.M."/>
            <person name="Op den Camp H."/>
            <person name="Overmann J."/>
            <person name="Amann R."/>
            <person name="Jetten M.S.M."/>
            <person name="Mascher T."/>
            <person name="Medema M.H."/>
            <person name="Devos D.P."/>
            <person name="Kaster A.-K."/>
            <person name="Ovreas L."/>
            <person name="Rohde M."/>
            <person name="Galperin M.Y."/>
            <person name="Jogler C."/>
        </authorList>
    </citation>
    <scope>NUCLEOTIDE SEQUENCE [LARGE SCALE GENOMIC DNA]</scope>
    <source>
        <strain evidence="1 2">Pla163</strain>
    </source>
</reference>
<dbReference type="AlphaFoldDB" id="A0A518CWH9"/>
<dbReference type="InterPro" id="IPR010386">
    <property type="entry name" value="tRNA-Hydrxlase_MiaE"/>
</dbReference>
<gene>
    <name evidence="1" type="ORF">Pla163_06850</name>
</gene>
<accession>A0A518CWH9</accession>
<organism evidence="1 2">
    <name type="scientific">Rohdeia mirabilis</name>
    <dbReference type="NCBI Taxonomy" id="2528008"/>
    <lineage>
        <taxon>Bacteria</taxon>
        <taxon>Pseudomonadati</taxon>
        <taxon>Planctomycetota</taxon>
        <taxon>Planctomycetia</taxon>
        <taxon>Planctomycetia incertae sedis</taxon>
        <taxon>Rohdeia</taxon>
    </lineage>
</organism>
<name>A0A518CWH9_9BACT</name>
<dbReference type="GO" id="GO:0006400">
    <property type="term" value="P:tRNA modification"/>
    <property type="evidence" value="ECO:0007669"/>
    <property type="project" value="InterPro"/>
</dbReference>
<dbReference type="GO" id="GO:0045301">
    <property type="term" value="F:tRNA 2-(methylsulfanyl)-N(6)-isopentenyladenosine(37) hydroxylase activity"/>
    <property type="evidence" value="ECO:0007669"/>
    <property type="project" value="InterPro"/>
</dbReference>
<keyword evidence="2" id="KW-1185">Reference proteome</keyword>
<dbReference type="PANTHER" id="PTHR42637:SF1">
    <property type="entry name" value="TRNA 2-(METHYLSULFANYL)-N(6)-ISOPENTENYLADENOSINE(37) HYDROXYLASE"/>
    <property type="match status" value="1"/>
</dbReference>